<dbReference type="OrthoDB" id="3872138at2"/>
<evidence type="ECO:0000256" key="1">
    <source>
        <dbReference type="SAM" id="Phobius"/>
    </source>
</evidence>
<sequence>MLPVLASAAAWWVDLHGLAVAGLSALSPLAWAGLAGVCVAMWLIACGGDLRIAGWVLAAPLAVLALGYGFVAALGLFDERSEVRSPNSRYALIVQSGHAAIDPIWKLQLEQPGALISRRWPIGCVNGDYLNYSDAQWVSDSRVDIRIDGGAVPLLVNENGPVQPVDERLRSC</sequence>
<name>A0A2Y8ZSC6_9MICO</name>
<reference evidence="3" key="1">
    <citation type="submission" date="2016-10" db="EMBL/GenBank/DDBJ databases">
        <authorList>
            <person name="Varghese N."/>
            <person name="Submissions S."/>
        </authorList>
    </citation>
    <scope>NUCLEOTIDE SEQUENCE [LARGE SCALE GENOMIC DNA]</scope>
    <source>
        <strain evidence="3">DSM 22951</strain>
    </source>
</reference>
<dbReference type="RefSeq" id="WP_109683607.1">
    <property type="nucleotide sequence ID" value="NZ_QGDN01000001.1"/>
</dbReference>
<feature type="transmembrane region" description="Helical" evidence="1">
    <location>
        <begin position="31"/>
        <end position="48"/>
    </location>
</feature>
<evidence type="ECO:0000313" key="3">
    <source>
        <dbReference type="Proteomes" id="UP000250028"/>
    </source>
</evidence>
<protein>
    <submittedName>
        <fullName evidence="2">Uncharacterized protein</fullName>
    </submittedName>
</protein>
<dbReference type="EMBL" id="UESZ01000001">
    <property type="protein sequence ID" value="SSA32827.1"/>
    <property type="molecule type" value="Genomic_DNA"/>
</dbReference>
<keyword evidence="1" id="KW-0812">Transmembrane</keyword>
<dbReference type="AlphaFoldDB" id="A0A2Y8ZSC6"/>
<organism evidence="2 3">
    <name type="scientific">Branchiibius hedensis</name>
    <dbReference type="NCBI Taxonomy" id="672460"/>
    <lineage>
        <taxon>Bacteria</taxon>
        <taxon>Bacillati</taxon>
        <taxon>Actinomycetota</taxon>
        <taxon>Actinomycetes</taxon>
        <taxon>Micrococcales</taxon>
        <taxon>Dermacoccaceae</taxon>
        <taxon>Branchiibius</taxon>
    </lineage>
</organism>
<dbReference type="Proteomes" id="UP000250028">
    <property type="component" value="Unassembled WGS sequence"/>
</dbReference>
<keyword evidence="1" id="KW-0472">Membrane</keyword>
<accession>A0A2Y8ZSC6</accession>
<feature type="transmembrane region" description="Helical" evidence="1">
    <location>
        <begin position="55"/>
        <end position="77"/>
    </location>
</feature>
<evidence type="ECO:0000313" key="2">
    <source>
        <dbReference type="EMBL" id="SSA32827.1"/>
    </source>
</evidence>
<proteinExistence type="predicted"/>
<keyword evidence="3" id="KW-1185">Reference proteome</keyword>
<gene>
    <name evidence="2" type="ORF">SAMN04489750_0092</name>
</gene>
<keyword evidence="1" id="KW-1133">Transmembrane helix</keyword>